<evidence type="ECO:0000256" key="7">
    <source>
        <dbReference type="ARBA" id="ARBA00022842"/>
    </source>
</evidence>
<reference evidence="10 11" key="1">
    <citation type="submission" date="2014-12" db="EMBL/GenBank/DDBJ databases">
        <title>Frankia sp. BMG5.1 draft genome.</title>
        <authorList>
            <person name="Gtari M."/>
            <person name="Ghodhbane-Gtari F."/>
            <person name="Nouioui I."/>
            <person name="Ktari A."/>
            <person name="Hezbri K."/>
            <person name="Mimouni W."/>
            <person name="Sbissi I."/>
            <person name="Ayari A."/>
            <person name="Yamanaka T."/>
            <person name="Normand P."/>
            <person name="Tisa L.S."/>
            <person name="Boudabous A."/>
        </authorList>
    </citation>
    <scope>NUCLEOTIDE SEQUENCE [LARGE SCALE GENOMIC DNA]</scope>
    <source>
        <strain evidence="10 11">BMG5.1</strain>
    </source>
</reference>
<dbReference type="Proteomes" id="UP000035425">
    <property type="component" value="Unassembled WGS sequence"/>
</dbReference>
<keyword evidence="8 9" id="KW-0051">Antiviral defense</keyword>
<dbReference type="HAMAP" id="MF_01471">
    <property type="entry name" value="Cas2"/>
    <property type="match status" value="1"/>
</dbReference>
<gene>
    <name evidence="9" type="primary">cas2</name>
    <name evidence="10" type="ORF">FrCorBMG51_15310</name>
</gene>
<proteinExistence type="inferred from homology"/>
<dbReference type="NCBIfam" id="TIGR01573">
    <property type="entry name" value="cas2"/>
    <property type="match status" value="1"/>
</dbReference>
<dbReference type="InterPro" id="IPR019199">
    <property type="entry name" value="Virulence_VapD/CRISPR_Cas2"/>
</dbReference>
<comment type="cofactor">
    <cofactor evidence="1 9">
        <name>Mg(2+)</name>
        <dbReference type="ChEBI" id="CHEBI:18420"/>
    </cofactor>
</comment>
<comment type="subunit">
    <text evidence="9">Homodimer, forms a heterotetramer with a Cas1 homodimer.</text>
</comment>
<dbReference type="Gene3D" id="3.30.70.240">
    <property type="match status" value="1"/>
</dbReference>
<evidence type="ECO:0000256" key="8">
    <source>
        <dbReference type="ARBA" id="ARBA00023118"/>
    </source>
</evidence>
<feature type="binding site" evidence="9">
    <location>
        <position position="13"/>
    </location>
    <ligand>
        <name>Mg(2+)</name>
        <dbReference type="ChEBI" id="CHEBI:18420"/>
        <note>catalytic</note>
    </ligand>
</feature>
<evidence type="ECO:0000313" key="11">
    <source>
        <dbReference type="Proteomes" id="UP000035425"/>
    </source>
</evidence>
<keyword evidence="3 9" id="KW-0540">Nuclease</keyword>
<dbReference type="SUPFAM" id="SSF143430">
    <property type="entry name" value="TTP0101/SSO1404-like"/>
    <property type="match status" value="1"/>
</dbReference>
<evidence type="ECO:0000256" key="6">
    <source>
        <dbReference type="ARBA" id="ARBA00022801"/>
    </source>
</evidence>
<evidence type="ECO:0000256" key="1">
    <source>
        <dbReference type="ARBA" id="ARBA00001946"/>
    </source>
</evidence>
<name>A0ABR5F255_9ACTN</name>
<organism evidence="10 11">
    <name type="scientific">Protofrankia coriariae</name>
    <dbReference type="NCBI Taxonomy" id="1562887"/>
    <lineage>
        <taxon>Bacteria</taxon>
        <taxon>Bacillati</taxon>
        <taxon>Actinomycetota</taxon>
        <taxon>Actinomycetes</taxon>
        <taxon>Frankiales</taxon>
        <taxon>Frankiaceae</taxon>
        <taxon>Protofrankia</taxon>
    </lineage>
</organism>
<sequence length="95" mass="10472">MSILRAGYVVTFDISHDARRQRVGKVLERHGPRILHSVYDIDVPPALMGRLANRFTGMIERRDHVLVLPYCGSCGSSWAGIPMDAPPAGGWIVTS</sequence>
<evidence type="ECO:0000256" key="2">
    <source>
        <dbReference type="ARBA" id="ARBA00009959"/>
    </source>
</evidence>
<keyword evidence="7 9" id="KW-0460">Magnesium</keyword>
<evidence type="ECO:0000313" key="10">
    <source>
        <dbReference type="EMBL" id="KLL10792.1"/>
    </source>
</evidence>
<dbReference type="Pfam" id="PF09827">
    <property type="entry name" value="CRISPR_Cas2"/>
    <property type="match status" value="1"/>
</dbReference>
<dbReference type="CDD" id="cd09725">
    <property type="entry name" value="Cas2_I_II_III"/>
    <property type="match status" value="1"/>
</dbReference>
<evidence type="ECO:0000256" key="9">
    <source>
        <dbReference type="HAMAP-Rule" id="MF_01471"/>
    </source>
</evidence>
<keyword evidence="6 9" id="KW-0378">Hydrolase</keyword>
<comment type="caution">
    <text evidence="10">The sequence shown here is derived from an EMBL/GenBank/DDBJ whole genome shotgun (WGS) entry which is preliminary data.</text>
</comment>
<dbReference type="InterPro" id="IPR021127">
    <property type="entry name" value="CRISPR_associated_Cas2"/>
</dbReference>
<evidence type="ECO:0000256" key="3">
    <source>
        <dbReference type="ARBA" id="ARBA00022722"/>
    </source>
</evidence>
<accession>A0ABR5F255</accession>
<dbReference type="RefSeq" id="WP_047223745.1">
    <property type="nucleotide sequence ID" value="NZ_JWIO01000025.1"/>
</dbReference>
<comment type="function">
    <text evidence="9">CRISPR (clustered regularly interspaced short palindromic repeat), is an adaptive immune system that provides protection against mobile genetic elements (viruses, transposable elements and conjugative plasmids). CRISPR clusters contain sequences complementary to antecedent mobile elements and target invading nucleic acids. CRISPR clusters are transcribed and processed into CRISPR RNA (crRNA). Functions as a ssRNA-specific endoribonuclease. Involved in the integration of spacer DNA into the CRISPR cassette.</text>
</comment>
<evidence type="ECO:0000256" key="5">
    <source>
        <dbReference type="ARBA" id="ARBA00022759"/>
    </source>
</evidence>
<comment type="similarity">
    <text evidence="2 9">Belongs to the CRISPR-associated endoribonuclease Cas2 protein family.</text>
</comment>
<keyword evidence="11" id="KW-1185">Reference proteome</keyword>
<dbReference type="EC" id="3.1.-.-" evidence="9"/>
<evidence type="ECO:0000256" key="4">
    <source>
        <dbReference type="ARBA" id="ARBA00022723"/>
    </source>
</evidence>
<keyword evidence="4 9" id="KW-0479">Metal-binding</keyword>
<keyword evidence="5 9" id="KW-0255">Endonuclease</keyword>
<protein>
    <recommendedName>
        <fullName evidence="9">CRISPR-associated endoribonuclease Cas2</fullName>
        <ecNumber evidence="9">3.1.-.-</ecNumber>
    </recommendedName>
</protein>
<dbReference type="EMBL" id="JWIO01000025">
    <property type="protein sequence ID" value="KLL10792.1"/>
    <property type="molecule type" value="Genomic_DNA"/>
</dbReference>